<protein>
    <recommendedName>
        <fullName evidence="3">N-acetyltransferase domain-containing protein</fullName>
    </recommendedName>
</protein>
<dbReference type="SUPFAM" id="SSF55729">
    <property type="entry name" value="Acyl-CoA N-acyltransferases (Nat)"/>
    <property type="match status" value="1"/>
</dbReference>
<dbReference type="Proteomes" id="UP001600888">
    <property type="component" value="Unassembled WGS sequence"/>
</dbReference>
<dbReference type="InterPro" id="IPR016181">
    <property type="entry name" value="Acyl_CoA_acyltransferase"/>
</dbReference>
<dbReference type="InterPro" id="IPR052523">
    <property type="entry name" value="Trichothecene_AcTrans"/>
</dbReference>
<dbReference type="PANTHER" id="PTHR42791">
    <property type="entry name" value="GNAT FAMILY ACETYLTRANSFERASE"/>
    <property type="match status" value="1"/>
</dbReference>
<dbReference type="PANTHER" id="PTHR42791:SF17">
    <property type="entry name" value="ACETYLTRANSFERASE, GNAT FAMILY FAMILY (AFU_ORTHOLOGUE AFUA_8G05690)"/>
    <property type="match status" value="1"/>
</dbReference>
<evidence type="ECO:0000313" key="1">
    <source>
        <dbReference type="EMBL" id="KAL2280003.1"/>
    </source>
</evidence>
<dbReference type="EMBL" id="JBAWTH010000070">
    <property type="protein sequence ID" value="KAL2280003.1"/>
    <property type="molecule type" value="Genomic_DNA"/>
</dbReference>
<evidence type="ECO:0000313" key="2">
    <source>
        <dbReference type="Proteomes" id="UP001600888"/>
    </source>
</evidence>
<sequence length="166" mass="17992">MTEEELGEGSNAVVYNKFTGGMHQMKKRWAKGAPALRESLISPSAADCGGVTWWGYLTGLTDLGILAATPTRHRLGAGSALLKWGCELADRENKTAWLESSPAGYSLYRRFGFEDVDVQDLKVTELWGPVRSEGENWGAASAVALAGELPDGSFRSVLMKRLPKTS</sequence>
<name>A0ABR4EC92_9PEZI</name>
<gene>
    <name evidence="1" type="ORF">FJTKL_12972</name>
</gene>
<proteinExistence type="predicted"/>
<comment type="caution">
    <text evidence="1">The sequence shown here is derived from an EMBL/GenBank/DDBJ whole genome shotgun (WGS) entry which is preliminary data.</text>
</comment>
<evidence type="ECO:0008006" key="3">
    <source>
        <dbReference type="Google" id="ProtNLM"/>
    </source>
</evidence>
<reference evidence="1 2" key="1">
    <citation type="submission" date="2024-03" db="EMBL/GenBank/DDBJ databases">
        <title>A high-quality draft genome sequence of Diaporthe vaccinii, a causative agent of upright dieback and viscid rot disease in cranberry plants.</title>
        <authorList>
            <person name="Sarrasin M."/>
            <person name="Lang B.F."/>
            <person name="Burger G."/>
        </authorList>
    </citation>
    <scope>NUCLEOTIDE SEQUENCE [LARGE SCALE GENOMIC DNA]</scope>
    <source>
        <strain evidence="1 2">IS7</strain>
    </source>
</reference>
<keyword evidence="2" id="KW-1185">Reference proteome</keyword>
<accession>A0ABR4EC92</accession>
<dbReference type="Gene3D" id="3.40.630.30">
    <property type="match status" value="1"/>
</dbReference>
<organism evidence="1 2">
    <name type="scientific">Diaporthe vaccinii</name>
    <dbReference type="NCBI Taxonomy" id="105482"/>
    <lineage>
        <taxon>Eukaryota</taxon>
        <taxon>Fungi</taxon>
        <taxon>Dikarya</taxon>
        <taxon>Ascomycota</taxon>
        <taxon>Pezizomycotina</taxon>
        <taxon>Sordariomycetes</taxon>
        <taxon>Sordariomycetidae</taxon>
        <taxon>Diaporthales</taxon>
        <taxon>Diaporthaceae</taxon>
        <taxon>Diaporthe</taxon>
        <taxon>Diaporthe eres species complex</taxon>
    </lineage>
</organism>